<evidence type="ECO:0000256" key="1">
    <source>
        <dbReference type="SAM" id="MobiDB-lite"/>
    </source>
</evidence>
<accession>A0A7R9MUU9</accession>
<dbReference type="AlphaFoldDB" id="A0A7R9MUU9"/>
<feature type="non-terminal residue" evidence="3">
    <location>
        <position position="1"/>
    </location>
</feature>
<dbReference type="EMBL" id="OC967053">
    <property type="protein sequence ID" value="CAD7666130.1"/>
    <property type="molecule type" value="Genomic_DNA"/>
</dbReference>
<dbReference type="Proteomes" id="UP000728032">
    <property type="component" value="Unassembled WGS sequence"/>
</dbReference>
<dbReference type="Pfam" id="PF01031">
    <property type="entry name" value="Dynamin_M"/>
    <property type="match status" value="1"/>
</dbReference>
<reference evidence="3" key="1">
    <citation type="submission" date="2020-11" db="EMBL/GenBank/DDBJ databases">
        <authorList>
            <person name="Tran Van P."/>
        </authorList>
    </citation>
    <scope>NUCLEOTIDE SEQUENCE</scope>
</reference>
<feature type="region of interest" description="Disordered" evidence="1">
    <location>
        <begin position="111"/>
        <end position="131"/>
    </location>
</feature>
<evidence type="ECO:0000313" key="4">
    <source>
        <dbReference type="Proteomes" id="UP000728032"/>
    </source>
</evidence>
<evidence type="ECO:0000313" key="3">
    <source>
        <dbReference type="EMBL" id="CAD7666130.1"/>
    </source>
</evidence>
<protein>
    <recommendedName>
        <fullName evidence="2">Dynamin stalk domain-containing protein</fullName>
    </recommendedName>
</protein>
<dbReference type="InterPro" id="IPR000375">
    <property type="entry name" value="Dynamin_stalk"/>
</dbReference>
<feature type="domain" description="Dynamin stalk" evidence="2">
    <location>
        <begin position="3"/>
        <end position="101"/>
    </location>
</feature>
<proteinExistence type="predicted"/>
<gene>
    <name evidence="3" type="ORF">ONB1V03_LOCUS22675</name>
</gene>
<dbReference type="EMBL" id="CAJPVJ010052228">
    <property type="protein sequence ID" value="CAG2183254.1"/>
    <property type="molecule type" value="Genomic_DNA"/>
</dbReference>
<dbReference type="Gene3D" id="1.20.120.1240">
    <property type="entry name" value="Dynamin, middle domain"/>
    <property type="match status" value="1"/>
</dbReference>
<dbReference type="OrthoDB" id="6528665at2759"/>
<evidence type="ECO:0000259" key="2">
    <source>
        <dbReference type="Pfam" id="PF01031"/>
    </source>
</evidence>
<sequence>MCIFPPDAAFKACVISQIELLRKPSLVCVESVTYELQDIVRDCIQTIQTFTPIKCEEFYTKLTLDYVVECKKRCKACVEHLIRVEKAYLNTNNDDFMKLYKESGGMAAKIAAQESTSSSDKPNDTISHTDN</sequence>
<organism evidence="3">
    <name type="scientific">Oppiella nova</name>
    <dbReference type="NCBI Taxonomy" id="334625"/>
    <lineage>
        <taxon>Eukaryota</taxon>
        <taxon>Metazoa</taxon>
        <taxon>Ecdysozoa</taxon>
        <taxon>Arthropoda</taxon>
        <taxon>Chelicerata</taxon>
        <taxon>Arachnida</taxon>
        <taxon>Acari</taxon>
        <taxon>Acariformes</taxon>
        <taxon>Sarcoptiformes</taxon>
        <taxon>Oribatida</taxon>
        <taxon>Brachypylina</taxon>
        <taxon>Oppioidea</taxon>
        <taxon>Oppiidae</taxon>
        <taxon>Oppiella</taxon>
    </lineage>
</organism>
<feature type="compositionally biased region" description="Basic and acidic residues" evidence="1">
    <location>
        <begin position="121"/>
        <end position="131"/>
    </location>
</feature>
<keyword evidence="4" id="KW-1185">Reference proteome</keyword>
<name>A0A7R9MUU9_9ACAR</name>